<evidence type="ECO:0000259" key="1">
    <source>
        <dbReference type="PROSITE" id="PS51352"/>
    </source>
</evidence>
<dbReference type="InterPro" id="IPR036249">
    <property type="entry name" value="Thioredoxin-like_sf"/>
</dbReference>
<proteinExistence type="predicted"/>
<sequence length="230" mass="27282">MKFKIFILIIFSLVSCNSDQPEPNFYRNEFTGEILTKLEFEQFNKNLVPDTAKEKSLLGYIFPEIIKHGDSIIQPFKYDLRIDNKYIQRSMKYDKIGLSLKSHKFNLLNGESLIIGGKTDKPTFINLWFTTCSGCIKEIPILNEIQEKYKNKINFIAITFNEEKEVKKFLEKKEFNFKHLVNQKEFIEKISSHPYPENILIDKNGTIRYIEPQIIKYEINYFEEIIEKLL</sequence>
<dbReference type="STRING" id="1334022.SAMN04487907_1167"/>
<evidence type="ECO:0000313" key="2">
    <source>
        <dbReference type="EMBL" id="SFC93182.1"/>
    </source>
</evidence>
<dbReference type="EMBL" id="FOKV01000016">
    <property type="protein sequence ID" value="SFC93182.1"/>
    <property type="molecule type" value="Genomic_DNA"/>
</dbReference>
<dbReference type="CDD" id="cd02966">
    <property type="entry name" value="TlpA_like_family"/>
    <property type="match status" value="1"/>
</dbReference>
<dbReference type="PANTHER" id="PTHR42852">
    <property type="entry name" value="THIOL:DISULFIDE INTERCHANGE PROTEIN DSBE"/>
    <property type="match status" value="1"/>
</dbReference>
<dbReference type="OrthoDB" id="9815205at2"/>
<dbReference type="GO" id="GO:0016491">
    <property type="term" value="F:oxidoreductase activity"/>
    <property type="evidence" value="ECO:0007669"/>
    <property type="project" value="InterPro"/>
</dbReference>
<dbReference type="InterPro" id="IPR013766">
    <property type="entry name" value="Thioredoxin_domain"/>
</dbReference>
<keyword evidence="3" id="KW-1185">Reference proteome</keyword>
<dbReference type="PROSITE" id="PS51352">
    <property type="entry name" value="THIOREDOXIN_2"/>
    <property type="match status" value="1"/>
</dbReference>
<dbReference type="Proteomes" id="UP000199438">
    <property type="component" value="Unassembled WGS sequence"/>
</dbReference>
<dbReference type="Pfam" id="PF08534">
    <property type="entry name" value="Redoxin"/>
    <property type="match status" value="1"/>
</dbReference>
<dbReference type="InterPro" id="IPR050553">
    <property type="entry name" value="Thioredoxin_ResA/DsbE_sf"/>
</dbReference>
<keyword evidence="2" id="KW-0413">Isomerase</keyword>
<evidence type="ECO:0000313" key="3">
    <source>
        <dbReference type="Proteomes" id="UP000199438"/>
    </source>
</evidence>
<feature type="domain" description="Thioredoxin" evidence="1">
    <location>
        <begin position="94"/>
        <end position="230"/>
    </location>
</feature>
<dbReference type="AlphaFoldDB" id="A0A1I1N7J7"/>
<gene>
    <name evidence="2" type="ORF">SAMN04487907_1167</name>
</gene>
<dbReference type="GO" id="GO:0016853">
    <property type="term" value="F:isomerase activity"/>
    <property type="evidence" value="ECO:0007669"/>
    <property type="project" value="UniProtKB-KW"/>
</dbReference>
<accession>A0A1I1N7J7</accession>
<dbReference type="RefSeq" id="WP_092545097.1">
    <property type="nucleotide sequence ID" value="NZ_FOKV01000016.1"/>
</dbReference>
<protein>
    <submittedName>
        <fullName evidence="2">Thiol-disulfide isomerase or thioredoxin</fullName>
    </submittedName>
</protein>
<reference evidence="3" key="1">
    <citation type="submission" date="2016-10" db="EMBL/GenBank/DDBJ databases">
        <authorList>
            <person name="Varghese N."/>
            <person name="Submissions S."/>
        </authorList>
    </citation>
    <scope>NUCLEOTIDE SEQUENCE [LARGE SCALE GENOMIC DNA]</scope>
    <source>
        <strain evidence="3">DSM 24499</strain>
    </source>
</reference>
<dbReference type="Gene3D" id="3.40.30.10">
    <property type="entry name" value="Glutaredoxin"/>
    <property type="match status" value="1"/>
</dbReference>
<dbReference type="PANTHER" id="PTHR42852:SF17">
    <property type="entry name" value="THIOREDOXIN-LIKE PROTEIN HI_1115"/>
    <property type="match status" value="1"/>
</dbReference>
<dbReference type="PROSITE" id="PS51257">
    <property type="entry name" value="PROKAR_LIPOPROTEIN"/>
    <property type="match status" value="1"/>
</dbReference>
<dbReference type="InterPro" id="IPR013740">
    <property type="entry name" value="Redoxin"/>
</dbReference>
<name>A0A1I1N7J7_9FLAO</name>
<dbReference type="SUPFAM" id="SSF52833">
    <property type="entry name" value="Thioredoxin-like"/>
    <property type="match status" value="1"/>
</dbReference>
<organism evidence="2 3">
    <name type="scientific">Zunongwangia mangrovi</name>
    <dbReference type="NCBI Taxonomy" id="1334022"/>
    <lineage>
        <taxon>Bacteria</taxon>
        <taxon>Pseudomonadati</taxon>
        <taxon>Bacteroidota</taxon>
        <taxon>Flavobacteriia</taxon>
        <taxon>Flavobacteriales</taxon>
        <taxon>Flavobacteriaceae</taxon>
        <taxon>Zunongwangia</taxon>
    </lineage>
</organism>